<evidence type="ECO:0000313" key="3">
    <source>
        <dbReference type="Proteomes" id="UP000664601"/>
    </source>
</evidence>
<dbReference type="Proteomes" id="UP000664601">
    <property type="component" value="Unassembled WGS sequence"/>
</dbReference>
<accession>A0ABS3LG28</accession>
<comment type="caution">
    <text evidence="2">The sequence shown here is derived from an EMBL/GenBank/DDBJ whole genome shotgun (WGS) entry which is preliminary data.</text>
</comment>
<proteinExistence type="predicted"/>
<feature type="transmembrane region" description="Helical" evidence="1">
    <location>
        <begin position="12"/>
        <end position="29"/>
    </location>
</feature>
<feature type="transmembrane region" description="Helical" evidence="1">
    <location>
        <begin position="49"/>
        <end position="68"/>
    </location>
</feature>
<dbReference type="RefSeq" id="WP_207675591.1">
    <property type="nucleotide sequence ID" value="NZ_JAFREM010000038.1"/>
</dbReference>
<keyword evidence="1" id="KW-0472">Membrane</keyword>
<dbReference type="EMBL" id="JAFREM010000038">
    <property type="protein sequence ID" value="MBO1308601.1"/>
    <property type="molecule type" value="Genomic_DNA"/>
</dbReference>
<keyword evidence="1" id="KW-0812">Transmembrane</keyword>
<organism evidence="2 3">
    <name type="scientific">Candidatus Enterococcus moelleringii</name>
    <dbReference type="NCBI Taxonomy" id="2815325"/>
    <lineage>
        <taxon>Bacteria</taxon>
        <taxon>Bacillati</taxon>
        <taxon>Bacillota</taxon>
        <taxon>Bacilli</taxon>
        <taxon>Lactobacillales</taxon>
        <taxon>Enterococcaceae</taxon>
        <taxon>Enterococcus</taxon>
    </lineage>
</organism>
<keyword evidence="1" id="KW-1133">Transmembrane helix</keyword>
<sequence>MKWMEKIRKHWLLFMLGAFFIPLIVVQLVFSDTLIDVFDFGITWDASDMVSYCISFMSMIGTLFLGFATHRQGDLLNETEKNMERHTHMRALSERQPSILLLNGKTADHTEDVLEHKVQMAKAEYDEDLLELEDFLEDEPDDGFLVHLTIVNSSKTFLEMRYLVLSTFEDSHYEESINHFGNEDFYVSLAPGEKRGLALVIDKKYKEQLLENYYQLSFEMYNSIGERYVERVKFVDTNAVSKRNQERNQDESIDTVAFSYEYFIYDYDKKEYEEL</sequence>
<evidence type="ECO:0008006" key="4">
    <source>
        <dbReference type="Google" id="ProtNLM"/>
    </source>
</evidence>
<protein>
    <recommendedName>
        <fullName evidence="4">Phage protein</fullName>
    </recommendedName>
</protein>
<evidence type="ECO:0000256" key="1">
    <source>
        <dbReference type="SAM" id="Phobius"/>
    </source>
</evidence>
<reference evidence="2 3" key="1">
    <citation type="submission" date="2021-03" db="EMBL/GenBank/DDBJ databases">
        <title>Enterococcal diversity collection.</title>
        <authorList>
            <person name="Gilmore M.S."/>
            <person name="Schwartzman J."/>
            <person name="Van Tyne D."/>
            <person name="Martin M."/>
            <person name="Earl A.M."/>
            <person name="Manson A.L."/>
            <person name="Straub T."/>
            <person name="Salamzade R."/>
            <person name="Saavedra J."/>
            <person name="Lebreton F."/>
            <person name="Prichula J."/>
            <person name="Schaufler K."/>
            <person name="Gaca A."/>
            <person name="Sgardioli B."/>
            <person name="Wagenaar J."/>
            <person name="Strong T."/>
        </authorList>
    </citation>
    <scope>NUCLEOTIDE SEQUENCE [LARGE SCALE GENOMIC DNA]</scope>
    <source>
        <strain evidence="2 3">669A</strain>
    </source>
</reference>
<gene>
    <name evidence="2" type="ORF">JZO70_20675</name>
</gene>
<evidence type="ECO:0000313" key="2">
    <source>
        <dbReference type="EMBL" id="MBO1308601.1"/>
    </source>
</evidence>
<name>A0ABS3LG28_9ENTE</name>
<keyword evidence="3" id="KW-1185">Reference proteome</keyword>